<evidence type="ECO:0000256" key="10">
    <source>
        <dbReference type="ARBA" id="ARBA00022989"/>
    </source>
</evidence>
<dbReference type="InterPro" id="IPR013608">
    <property type="entry name" value="VWA_N"/>
</dbReference>
<evidence type="ECO:0000256" key="4">
    <source>
        <dbReference type="ARBA" id="ARBA00022673"/>
    </source>
</evidence>
<dbReference type="FunFam" id="3.30.450.20:FF:000057">
    <property type="entry name" value="Voltage-dependent calcium channel subunit alpha-2/delta-4"/>
    <property type="match status" value="1"/>
</dbReference>
<keyword evidence="3" id="KW-0109">Calcium transport</keyword>
<dbReference type="Proteomes" id="UP001353858">
    <property type="component" value="Unassembled WGS sequence"/>
</dbReference>
<evidence type="ECO:0000256" key="14">
    <source>
        <dbReference type="ARBA" id="ARBA00023180"/>
    </source>
</evidence>
<evidence type="ECO:0000256" key="7">
    <source>
        <dbReference type="ARBA" id="ARBA00022729"/>
    </source>
</evidence>
<keyword evidence="11" id="KW-0406">Ion transport</keyword>
<feature type="signal peptide" evidence="17">
    <location>
        <begin position="1"/>
        <end position="34"/>
    </location>
</feature>
<feature type="region of interest" description="Disordered" evidence="16">
    <location>
        <begin position="1275"/>
        <end position="1298"/>
    </location>
</feature>
<dbReference type="PANTHER" id="PTHR10166:SF37">
    <property type="entry name" value="STOLID, ISOFORM H"/>
    <property type="match status" value="1"/>
</dbReference>
<gene>
    <name evidence="19" type="ORF">RN001_015693</name>
</gene>
<keyword evidence="12" id="KW-0472">Membrane</keyword>
<comment type="subcellular location">
    <subcellularLocation>
        <location evidence="1">Membrane</location>
        <topology evidence="1">Single-pass type I membrane protein</topology>
    </subcellularLocation>
</comment>
<dbReference type="Gene3D" id="3.40.50.410">
    <property type="entry name" value="von Willebrand factor, type A domain"/>
    <property type="match status" value="1"/>
</dbReference>
<dbReference type="GO" id="GO:0005891">
    <property type="term" value="C:voltage-gated calcium channel complex"/>
    <property type="evidence" value="ECO:0007669"/>
    <property type="project" value="TreeGrafter"/>
</dbReference>
<dbReference type="SMART" id="SM00327">
    <property type="entry name" value="VWA"/>
    <property type="match status" value="1"/>
</dbReference>
<keyword evidence="6" id="KW-0479">Metal-binding</keyword>
<feature type="domain" description="VWFA" evidence="18">
    <location>
        <begin position="265"/>
        <end position="443"/>
    </location>
</feature>
<dbReference type="InterPro" id="IPR002035">
    <property type="entry name" value="VWF_A"/>
</dbReference>
<keyword evidence="14" id="KW-0325">Glycoprotein</keyword>
<dbReference type="Pfam" id="PF08473">
    <property type="entry name" value="VGCC_alpha2"/>
    <property type="match status" value="1"/>
</dbReference>
<evidence type="ECO:0000256" key="16">
    <source>
        <dbReference type="SAM" id="MobiDB-lite"/>
    </source>
</evidence>
<dbReference type="EMBL" id="JARPUR010000008">
    <property type="protein sequence ID" value="KAK4871569.1"/>
    <property type="molecule type" value="Genomic_DNA"/>
</dbReference>
<sequence>MVYRNPMTKRTCKRFAGLLLVILLLLQILPASLEQDEDIPHNEVKNWALKFGVDLWAYGKELTRMNELQRKYHDVDIDVVRKDGLILLREMAYEVKNMMDFKMSAVLRIMDSAEQAALTPQSDNGQPFKYYNAKKLNVFGPDGKPTEGTREILLTPNPHFDHLPVNVSLSSILMPPDTSEKNLNVLNAIHWSEHLDPLFVSNYEGDPSLSWQFFGSSTGFLRRYPAIAWPPEEMSSVWQRPRNSKNVYDFRRSAWYVNAATSPKDVVVLIDNSGSMTGKRAILARAIAETILDTLSDNDFVNVFKFSDYTEETIPCYKDVLLQANNENIRRLKDSLGTLKAENIANFTSALTTAFDILHKYNQHNMGSQCNQAIMLISDGPPSTYREIFKMYNWPHRPVRVFTYLIGDSSSSNEMQTMACSNKGYYTRVSNFGDVEKSILHYIEVMARPMVMYQNDHPIQWTPVYVGGKADSLSNERKGQLMTTVTAPVFDRRNHSVRVANLLGVVGTDVSIDQIIKLVPPYKLGVNGYSFIVNNNGHVLYHPNLRPLHNNEQFEETLEPAYSSVDLTEVELVENENSPRENNSALLDLRHDMIDQKEGESELNVKVQYDNMKRVATRRNKYFYNPIEGTPFSLGLAIPEGYGMYELLAEQEIKHSQKNVTEYFKGTNWKVHPDWVYCEYTGGSASEQIFRTAEERVLHFLSRSRRPGWKWMSLRPRSHHHQSTKQDKDAYFCDKTLLQSLVLDAMVTEELERRGSHPQHAEDKHQGYQMFGLTLSFVATRSGMLRWTDLMPSHDLNQPHFSESNVHGMDETWYKRAVDQHAIEPESFVFSVPYDVGSTSKPLVTATHAVFVEHKGHRAAAAVVGLQFQHATLASHFLVNITSACTGSNCHKSCASDELDCYVLDNNGFIIISEESDHTGRFFGEIDGTIMDSLVQDRIYKKIAVYDYQGVCTNSRNHYSGKTSTISPFQPMKTFALWISKVFLIWLSFTNSVLGAAFSYAHDDDTLYSEVDYENSFEHYPTGEDIVGEQDPMSAPPSYSNNPSFIVPPIESDPLEGIDMSQFGVRRCDRKVDLYILQPDRLNTSGQSNPLKGKLTNCHVTGCERPFSVQKIPHSNLILLVVDTLCPCGSKQLSISPQEIVYDAGSGCSNKARDGLYRKRPQKCINYHPEEIEIEVCGAASTISVSLSLISIGIIYCFKACGIVPFNPDHTLKKIEHLKNREDNNEENEEARVEQRWANTIVDHLRELRTVSGENPKREKRVNVIAGKSVCTKDLQEEKESSEEKEDGIDASLSDVQDDDVSEDLLPVSIDEHFQLGDFVIVKFVTNKRDRFFAAKIEAILGEEAAVKCLRKKSSKKEITFAYPEIDDITCFCVKCDTYTQVR</sequence>
<evidence type="ECO:0000256" key="8">
    <source>
        <dbReference type="ARBA" id="ARBA00022837"/>
    </source>
</evidence>
<dbReference type="GO" id="GO:0046872">
    <property type="term" value="F:metal ion binding"/>
    <property type="evidence" value="ECO:0007669"/>
    <property type="project" value="UniProtKB-KW"/>
</dbReference>
<keyword evidence="15" id="KW-0407">Ion channel</keyword>
<keyword evidence="10" id="KW-1133">Transmembrane helix</keyword>
<reference evidence="20" key="1">
    <citation type="submission" date="2023-01" db="EMBL/GenBank/DDBJ databases">
        <title>Key to firefly adult light organ development and bioluminescence: homeobox transcription factors regulate luciferase expression and transportation to peroxisome.</title>
        <authorList>
            <person name="Fu X."/>
        </authorList>
    </citation>
    <scope>NUCLEOTIDE SEQUENCE [LARGE SCALE GENOMIC DNA]</scope>
</reference>
<dbReference type="InterPro" id="IPR036465">
    <property type="entry name" value="vWFA_dom_sf"/>
</dbReference>
<dbReference type="InterPro" id="IPR013680">
    <property type="entry name" value="VDCC_a2/dsu"/>
</dbReference>
<evidence type="ECO:0000256" key="1">
    <source>
        <dbReference type="ARBA" id="ARBA00004479"/>
    </source>
</evidence>
<name>A0AAN7NX55_9COLE</name>
<evidence type="ECO:0000256" key="6">
    <source>
        <dbReference type="ARBA" id="ARBA00022723"/>
    </source>
</evidence>
<keyword evidence="20" id="KW-1185">Reference proteome</keyword>
<dbReference type="Gene3D" id="3.30.450.20">
    <property type="entry name" value="PAS domain"/>
    <property type="match status" value="1"/>
</dbReference>
<dbReference type="InterPro" id="IPR051173">
    <property type="entry name" value="Ca_channel_alpha-2/delta"/>
</dbReference>
<evidence type="ECO:0000256" key="12">
    <source>
        <dbReference type="ARBA" id="ARBA00023136"/>
    </source>
</evidence>
<protein>
    <recommendedName>
        <fullName evidence="18">VWFA domain-containing protein</fullName>
    </recommendedName>
</protein>
<keyword evidence="8" id="KW-0106">Calcium</keyword>
<evidence type="ECO:0000256" key="3">
    <source>
        <dbReference type="ARBA" id="ARBA00022568"/>
    </source>
</evidence>
<evidence type="ECO:0000313" key="20">
    <source>
        <dbReference type="Proteomes" id="UP001353858"/>
    </source>
</evidence>
<proteinExistence type="predicted"/>
<dbReference type="PROSITE" id="PS50234">
    <property type="entry name" value="VWFA"/>
    <property type="match status" value="1"/>
</dbReference>
<keyword evidence="4" id="KW-0107">Calcium channel</keyword>
<evidence type="ECO:0000256" key="15">
    <source>
        <dbReference type="ARBA" id="ARBA00023303"/>
    </source>
</evidence>
<evidence type="ECO:0000256" key="11">
    <source>
        <dbReference type="ARBA" id="ARBA00023065"/>
    </source>
</evidence>
<comment type="caution">
    <text evidence="19">The sequence shown here is derived from an EMBL/GenBank/DDBJ whole genome shotgun (WGS) entry which is preliminary data.</text>
</comment>
<evidence type="ECO:0000313" key="19">
    <source>
        <dbReference type="EMBL" id="KAK4871569.1"/>
    </source>
</evidence>
<keyword evidence="9" id="KW-0851">Voltage-gated channel</keyword>
<feature type="compositionally biased region" description="Acidic residues" evidence="16">
    <location>
        <begin position="1280"/>
        <end position="1289"/>
    </location>
</feature>
<keyword evidence="2" id="KW-0813">Transport</keyword>
<evidence type="ECO:0000259" key="18">
    <source>
        <dbReference type="PROSITE" id="PS50234"/>
    </source>
</evidence>
<dbReference type="Pfam" id="PF00092">
    <property type="entry name" value="VWA"/>
    <property type="match status" value="1"/>
</dbReference>
<evidence type="ECO:0000256" key="9">
    <source>
        <dbReference type="ARBA" id="ARBA00022882"/>
    </source>
</evidence>
<accession>A0AAN7NX55</accession>
<dbReference type="SUPFAM" id="SSF53300">
    <property type="entry name" value="vWA-like"/>
    <property type="match status" value="1"/>
</dbReference>
<dbReference type="PANTHER" id="PTHR10166">
    <property type="entry name" value="VOLTAGE-DEPENDENT CALCIUM CHANNEL SUBUNIT ALPHA-2/DELTA-RELATED"/>
    <property type="match status" value="1"/>
</dbReference>
<dbReference type="FunFam" id="3.40.50.410:FF:000007">
    <property type="entry name" value="Calcium voltage-gated channel auxiliary subunit alpha2delta 3"/>
    <property type="match status" value="1"/>
</dbReference>
<evidence type="ECO:0000256" key="17">
    <source>
        <dbReference type="SAM" id="SignalP"/>
    </source>
</evidence>
<feature type="chain" id="PRO_5042969442" description="VWFA domain-containing protein" evidence="17">
    <location>
        <begin position="35"/>
        <end position="1383"/>
    </location>
</feature>
<keyword evidence="13" id="KW-1015">Disulfide bond</keyword>
<keyword evidence="5" id="KW-0812">Transmembrane</keyword>
<dbReference type="GO" id="GO:0005245">
    <property type="term" value="F:voltage-gated calcium channel activity"/>
    <property type="evidence" value="ECO:0007669"/>
    <property type="project" value="TreeGrafter"/>
</dbReference>
<organism evidence="19 20">
    <name type="scientific">Aquatica leii</name>
    <dbReference type="NCBI Taxonomy" id="1421715"/>
    <lineage>
        <taxon>Eukaryota</taxon>
        <taxon>Metazoa</taxon>
        <taxon>Ecdysozoa</taxon>
        <taxon>Arthropoda</taxon>
        <taxon>Hexapoda</taxon>
        <taxon>Insecta</taxon>
        <taxon>Pterygota</taxon>
        <taxon>Neoptera</taxon>
        <taxon>Endopterygota</taxon>
        <taxon>Coleoptera</taxon>
        <taxon>Polyphaga</taxon>
        <taxon>Elateriformia</taxon>
        <taxon>Elateroidea</taxon>
        <taxon>Lampyridae</taxon>
        <taxon>Luciolinae</taxon>
        <taxon>Aquatica</taxon>
    </lineage>
</organism>
<dbReference type="Pfam" id="PF08399">
    <property type="entry name" value="VWA_N"/>
    <property type="match status" value="1"/>
</dbReference>
<dbReference type="CDD" id="cd12912">
    <property type="entry name" value="PDC2_MCP_like"/>
    <property type="match status" value="1"/>
</dbReference>
<evidence type="ECO:0000256" key="13">
    <source>
        <dbReference type="ARBA" id="ARBA00023157"/>
    </source>
</evidence>
<evidence type="ECO:0000256" key="5">
    <source>
        <dbReference type="ARBA" id="ARBA00022692"/>
    </source>
</evidence>
<keyword evidence="7 17" id="KW-0732">Signal</keyword>
<evidence type="ECO:0000256" key="2">
    <source>
        <dbReference type="ARBA" id="ARBA00022448"/>
    </source>
</evidence>